<name>G3IMT9_CRIGR</name>
<dbReference type="AlphaFoldDB" id="G3IMT9"/>
<evidence type="ECO:0000256" key="2">
    <source>
        <dbReference type="ARBA" id="ARBA00022980"/>
    </source>
</evidence>
<dbReference type="EMBL" id="JH005070">
    <property type="protein sequence ID" value="EGW14605.1"/>
    <property type="molecule type" value="Genomic_DNA"/>
</dbReference>
<accession>G3IMT9</accession>
<evidence type="ECO:0000256" key="3">
    <source>
        <dbReference type="ARBA" id="ARBA00023274"/>
    </source>
</evidence>
<protein>
    <submittedName>
        <fullName evidence="4">40S ribosomal protein S3a</fullName>
    </submittedName>
</protein>
<proteinExistence type="predicted"/>
<evidence type="ECO:0000256" key="1">
    <source>
        <dbReference type="ARBA" id="ARBA00022490"/>
    </source>
</evidence>
<dbReference type="Pfam" id="PF01015">
    <property type="entry name" value="Ribosomal_S3Ae"/>
    <property type="match status" value="1"/>
</dbReference>
<dbReference type="STRING" id="10029.G3IMT9"/>
<dbReference type="Proteomes" id="UP000001075">
    <property type="component" value="Unassembled WGS sequence"/>
</dbReference>
<sequence>MALILDKMCSVVKKWQTMVEAHVDVKTADGYLLRLFCVGFTKTRNKQVHKSPVHSITRSTGSWKS</sequence>
<keyword evidence="2 4" id="KW-0689">Ribosomal protein</keyword>
<keyword evidence="3" id="KW-0687">Ribonucleoprotein</keyword>
<dbReference type="GO" id="GO:0003735">
    <property type="term" value="F:structural constituent of ribosome"/>
    <property type="evidence" value="ECO:0007669"/>
    <property type="project" value="InterPro"/>
</dbReference>
<reference evidence="5" key="1">
    <citation type="journal article" date="2011" name="Nat. Biotechnol.">
        <title>The genomic sequence of the Chinese hamster ovary (CHO)-K1 cell line.</title>
        <authorList>
            <person name="Xu X."/>
            <person name="Nagarajan H."/>
            <person name="Lewis N.E."/>
            <person name="Pan S."/>
            <person name="Cai Z."/>
            <person name="Liu X."/>
            <person name="Chen W."/>
            <person name="Xie M."/>
            <person name="Wang W."/>
            <person name="Hammond S."/>
            <person name="Andersen M.R."/>
            <person name="Neff N."/>
            <person name="Passarelli B."/>
            <person name="Koh W."/>
            <person name="Fan H.C."/>
            <person name="Wang J."/>
            <person name="Gui Y."/>
            <person name="Lee K.H."/>
            <person name="Betenbaugh M.J."/>
            <person name="Quake S.R."/>
            <person name="Famili I."/>
            <person name="Palsson B.O."/>
            <person name="Wang J."/>
        </authorList>
    </citation>
    <scope>NUCLEOTIDE SEQUENCE [LARGE SCALE GENOMIC DNA]</scope>
    <source>
        <strain evidence="5">CHO K1 cell line</strain>
    </source>
</reference>
<dbReference type="GO" id="GO:0006412">
    <property type="term" value="P:translation"/>
    <property type="evidence" value="ECO:0007669"/>
    <property type="project" value="InterPro"/>
</dbReference>
<keyword evidence="1" id="KW-0963">Cytoplasm</keyword>
<organism evidence="4 5">
    <name type="scientific">Cricetulus griseus</name>
    <name type="common">Chinese hamster</name>
    <name type="synonym">Cricetulus barabensis griseus</name>
    <dbReference type="NCBI Taxonomy" id="10029"/>
    <lineage>
        <taxon>Eukaryota</taxon>
        <taxon>Metazoa</taxon>
        <taxon>Chordata</taxon>
        <taxon>Craniata</taxon>
        <taxon>Vertebrata</taxon>
        <taxon>Euteleostomi</taxon>
        <taxon>Mammalia</taxon>
        <taxon>Eutheria</taxon>
        <taxon>Euarchontoglires</taxon>
        <taxon>Glires</taxon>
        <taxon>Rodentia</taxon>
        <taxon>Myomorpha</taxon>
        <taxon>Muroidea</taxon>
        <taxon>Cricetidae</taxon>
        <taxon>Cricetinae</taxon>
        <taxon>Cricetulus</taxon>
    </lineage>
</organism>
<dbReference type="InterPro" id="IPR001593">
    <property type="entry name" value="Ribosomal_eS1"/>
</dbReference>
<dbReference type="PANTHER" id="PTHR11830">
    <property type="entry name" value="40S RIBOSOMAL PROTEIN S3A"/>
    <property type="match status" value="1"/>
</dbReference>
<evidence type="ECO:0000313" key="4">
    <source>
        <dbReference type="EMBL" id="EGW14605.1"/>
    </source>
</evidence>
<evidence type="ECO:0000313" key="5">
    <source>
        <dbReference type="Proteomes" id="UP000001075"/>
    </source>
</evidence>
<dbReference type="InParanoid" id="G3IMT9"/>
<dbReference type="GO" id="GO:1990904">
    <property type="term" value="C:ribonucleoprotein complex"/>
    <property type="evidence" value="ECO:0007669"/>
    <property type="project" value="UniProtKB-KW"/>
</dbReference>
<dbReference type="GO" id="GO:0005840">
    <property type="term" value="C:ribosome"/>
    <property type="evidence" value="ECO:0007669"/>
    <property type="project" value="UniProtKB-KW"/>
</dbReference>
<gene>
    <name evidence="4" type="ORF">I79_025236</name>
</gene>